<organism evidence="2 3">
    <name type="scientific">Batrachochytrium dendrobatidis (strain JEL423)</name>
    <dbReference type="NCBI Taxonomy" id="403673"/>
    <lineage>
        <taxon>Eukaryota</taxon>
        <taxon>Fungi</taxon>
        <taxon>Fungi incertae sedis</taxon>
        <taxon>Chytridiomycota</taxon>
        <taxon>Chytridiomycota incertae sedis</taxon>
        <taxon>Chytridiomycetes</taxon>
        <taxon>Rhizophydiales</taxon>
        <taxon>Rhizophydiales incertae sedis</taxon>
        <taxon>Batrachochytrium</taxon>
    </lineage>
</organism>
<proteinExistence type="predicted"/>
<dbReference type="PANTHER" id="PTHR23313">
    <property type="entry name" value="TSEC1-RELATED"/>
    <property type="match status" value="1"/>
</dbReference>
<name>A0A177WDS3_BATDL</name>
<dbReference type="PANTHER" id="PTHR23313:SF0">
    <property type="entry name" value="TESTIS-EXPRESSED PROTEIN 9"/>
    <property type="match status" value="1"/>
</dbReference>
<evidence type="ECO:0000313" key="3">
    <source>
        <dbReference type="Proteomes" id="UP000077115"/>
    </source>
</evidence>
<evidence type="ECO:0000256" key="1">
    <source>
        <dbReference type="SAM" id="Coils"/>
    </source>
</evidence>
<dbReference type="Proteomes" id="UP000077115">
    <property type="component" value="Unassembled WGS sequence"/>
</dbReference>
<gene>
    <name evidence="2" type="ORF">BDEG_22215</name>
</gene>
<keyword evidence="1" id="KW-0175">Coiled coil</keyword>
<dbReference type="AlphaFoldDB" id="A0A177WDS3"/>
<reference evidence="2 3" key="1">
    <citation type="submission" date="2006-10" db="EMBL/GenBank/DDBJ databases">
        <title>The Genome Sequence of Batrachochytrium dendrobatidis JEL423.</title>
        <authorList>
            <consortium name="The Broad Institute Genome Sequencing Platform"/>
            <person name="Birren B."/>
            <person name="Lander E."/>
            <person name="Galagan J."/>
            <person name="Cuomo C."/>
            <person name="Devon K."/>
            <person name="Jaffe D."/>
            <person name="Butler J."/>
            <person name="Alvarez P."/>
            <person name="Gnerre S."/>
            <person name="Grabherr M."/>
            <person name="Kleber M."/>
            <person name="Mauceli E."/>
            <person name="Brockman W."/>
            <person name="Young S."/>
            <person name="LaButti K."/>
            <person name="Sykes S."/>
            <person name="DeCaprio D."/>
            <person name="Crawford M."/>
            <person name="Koehrsen M."/>
            <person name="Engels R."/>
            <person name="Montgomery P."/>
            <person name="Pearson M."/>
            <person name="Howarth C."/>
            <person name="Larson L."/>
            <person name="White J."/>
            <person name="O'Leary S."/>
            <person name="Kodira C."/>
            <person name="Zeng Q."/>
            <person name="Yandava C."/>
            <person name="Alvarado L."/>
            <person name="Longcore J."/>
            <person name="James T."/>
        </authorList>
    </citation>
    <scope>NUCLEOTIDE SEQUENCE [LARGE SCALE GENOMIC DNA]</scope>
    <source>
        <strain evidence="2 3">JEL423</strain>
    </source>
</reference>
<accession>A0A177WDS3</accession>
<reference evidence="2 3" key="2">
    <citation type="submission" date="2016-05" db="EMBL/GenBank/DDBJ databases">
        <title>Lineage-specific infection strategies underlie the spectrum of fungal disease in amphibians.</title>
        <authorList>
            <person name="Cuomo C.A."/>
            <person name="Farrer R.A."/>
            <person name="James T."/>
            <person name="Longcore J."/>
            <person name="Birren B."/>
        </authorList>
    </citation>
    <scope>NUCLEOTIDE SEQUENCE [LARGE SCALE GENOMIC DNA]</scope>
    <source>
        <strain evidence="2 3">JEL423</strain>
    </source>
</reference>
<protein>
    <submittedName>
        <fullName evidence="2">Uncharacterized protein</fullName>
    </submittedName>
</protein>
<evidence type="ECO:0000313" key="2">
    <source>
        <dbReference type="EMBL" id="OAJ38267.1"/>
    </source>
</evidence>
<feature type="coiled-coil region" evidence="1">
    <location>
        <begin position="190"/>
        <end position="280"/>
    </location>
</feature>
<dbReference type="VEuPathDB" id="FungiDB:BDEG_22215"/>
<sequence length="285" mass="32350">MLQHDSEDEQEYQTGLESTCLVSADLLEQEKAFRKKNKELKSQTKQVLQQANDVVKEGRCALERPTTAPTRLVSKSAPVNIRSKKLQRSDSASNVDMAERSKIFPSTEKLSNQNDEPVSEASKLIPGLINIDQTHIMMGLPKHINENSLGLEATNRFLKAKIQVLQKELESVVQIQNEKDAKHVLTLERLKLVEEESSKMQKALDKSEDTSEKLRVLLDKSKNKYEASELDLQRVKKEMDNANKVTRQTANEVTTRDLKLNRALEELDKCRSILARQEGDAKVNN</sequence>
<dbReference type="EMBL" id="DS022301">
    <property type="protein sequence ID" value="OAJ38267.1"/>
    <property type="molecule type" value="Genomic_DNA"/>
</dbReference>